<dbReference type="InterPro" id="IPR010461">
    <property type="entry name" value="ComK"/>
</dbReference>
<sequence length="176" mass="20503">MDTILESYEINRHTLALLPARHIDYETIVLQDHDKFYVRQTPLEIIQRACLEGGSSYDGRRKAVIHFTGTKKKVPIPINPWKNIYAFPTHSPHLFECSWIFQPHIRNISPSPKDPHTTVITFYNGKKIEIPVSHYSMKQQMLRTATCILRFSSAFYETQNSKAHLLDLSYKPYAKI</sequence>
<dbReference type="GO" id="GO:0030420">
    <property type="term" value="P:establishment of competence for transformation"/>
    <property type="evidence" value="ECO:0007669"/>
    <property type="project" value="InterPro"/>
</dbReference>
<accession>A0A1S2LJZ2</accession>
<comment type="caution">
    <text evidence="1">The sequence shown here is derived from an EMBL/GenBank/DDBJ whole genome shotgun (WGS) entry which is preliminary data.</text>
</comment>
<dbReference type="EMBL" id="MLQQ01000019">
    <property type="protein sequence ID" value="OIJ12624.1"/>
    <property type="molecule type" value="Genomic_DNA"/>
</dbReference>
<dbReference type="OrthoDB" id="2417337at2"/>
<reference evidence="1 2" key="1">
    <citation type="submission" date="2016-10" db="EMBL/GenBank/DDBJ databases">
        <title>Draft genome sequences of four alkaliphilic bacteria belonging to the Anaerobacillus genus.</title>
        <authorList>
            <person name="Bassil N.M."/>
            <person name="Lloyd J.R."/>
        </authorList>
    </citation>
    <scope>NUCLEOTIDE SEQUENCE [LARGE SCALE GENOMIC DNA]</scope>
    <source>
        <strain evidence="1 2">DSM 15340</strain>
    </source>
</reference>
<dbReference type="Pfam" id="PF06338">
    <property type="entry name" value="ComK"/>
    <property type="match status" value="1"/>
</dbReference>
<organism evidence="1 2">
    <name type="scientific">Anaerobacillus arseniciselenatis</name>
    <dbReference type="NCBI Taxonomy" id="85682"/>
    <lineage>
        <taxon>Bacteria</taxon>
        <taxon>Bacillati</taxon>
        <taxon>Bacillota</taxon>
        <taxon>Bacilli</taxon>
        <taxon>Bacillales</taxon>
        <taxon>Bacillaceae</taxon>
        <taxon>Anaerobacillus</taxon>
    </lineage>
</organism>
<dbReference type="RefSeq" id="WP_071313322.1">
    <property type="nucleotide sequence ID" value="NZ_MLQQ01000019.1"/>
</dbReference>
<dbReference type="AlphaFoldDB" id="A0A1S2LJZ2"/>
<evidence type="ECO:0000313" key="1">
    <source>
        <dbReference type="EMBL" id="OIJ12624.1"/>
    </source>
</evidence>
<protein>
    <recommendedName>
        <fullName evidence="3">Competence protein</fullName>
    </recommendedName>
</protein>
<dbReference type="Proteomes" id="UP000180098">
    <property type="component" value="Unassembled WGS sequence"/>
</dbReference>
<proteinExistence type="predicted"/>
<evidence type="ECO:0008006" key="3">
    <source>
        <dbReference type="Google" id="ProtNLM"/>
    </source>
</evidence>
<name>A0A1S2LJZ2_9BACI</name>
<keyword evidence="2" id="KW-1185">Reference proteome</keyword>
<evidence type="ECO:0000313" key="2">
    <source>
        <dbReference type="Proteomes" id="UP000180098"/>
    </source>
</evidence>
<gene>
    <name evidence="1" type="ORF">BKP35_10580</name>
</gene>